<reference evidence="16" key="1">
    <citation type="submission" date="2019-10" db="EMBL/GenBank/DDBJ databases">
        <authorList>
            <person name="Paulsen S."/>
        </authorList>
    </citation>
    <scope>NUCLEOTIDE SEQUENCE</scope>
    <source>
        <strain evidence="16">LMG 19692</strain>
    </source>
</reference>
<keyword evidence="19" id="KW-1185">Reference proteome</keyword>
<dbReference type="RefSeq" id="WP_039494760.1">
    <property type="nucleotide sequence ID" value="NZ_CBCSDF010000022.1"/>
</dbReference>
<evidence type="ECO:0000256" key="7">
    <source>
        <dbReference type="ARBA" id="ARBA00023077"/>
    </source>
</evidence>
<dbReference type="InterPro" id="IPR036942">
    <property type="entry name" value="Beta-barrel_TonB_sf"/>
</dbReference>
<evidence type="ECO:0000256" key="6">
    <source>
        <dbReference type="ARBA" id="ARBA00022729"/>
    </source>
</evidence>
<evidence type="ECO:0000313" key="19">
    <source>
        <dbReference type="Proteomes" id="UP001304419"/>
    </source>
</evidence>
<dbReference type="PANTHER" id="PTHR30069:SF41">
    <property type="entry name" value="HEME_HEMOPEXIN UTILIZATION PROTEIN C"/>
    <property type="match status" value="1"/>
</dbReference>
<proteinExistence type="inferred from homology"/>
<dbReference type="InterPro" id="IPR037066">
    <property type="entry name" value="Plug_dom_sf"/>
</dbReference>
<comment type="subcellular location">
    <subcellularLocation>
        <location evidence="1 10">Cell outer membrane</location>
        <topology evidence="1 10">Multi-pass membrane protein</topology>
    </subcellularLocation>
</comment>
<keyword evidence="8 10" id="KW-0472">Membrane</keyword>
<feature type="domain" description="TonB-dependent receptor-like beta-barrel" evidence="14">
    <location>
        <begin position="245"/>
        <end position="672"/>
    </location>
</feature>
<dbReference type="EMBL" id="CP137578">
    <property type="protein sequence ID" value="WOX28851.1"/>
    <property type="molecule type" value="Genomic_DNA"/>
</dbReference>
<keyword evidence="5 10" id="KW-0812">Transmembrane</keyword>
<reference evidence="17 19" key="2">
    <citation type="submission" date="2023-10" db="EMBL/GenBank/DDBJ databases">
        <title>To unveil natural product biosynthetic capacity in Pseudoalteromonas.</title>
        <authorList>
            <person name="Wang J."/>
        </authorList>
    </citation>
    <scope>NUCLEOTIDE SEQUENCE [LARGE SCALE GENOMIC DNA]</scope>
    <source>
        <strain evidence="17 19">DSM 15914</strain>
    </source>
</reference>
<evidence type="ECO:0000313" key="16">
    <source>
        <dbReference type="EMBL" id="NLR23778.1"/>
    </source>
</evidence>
<dbReference type="Proteomes" id="UP001304419">
    <property type="component" value="Chromosome 1"/>
</dbReference>
<dbReference type="Pfam" id="PF07715">
    <property type="entry name" value="Plug"/>
    <property type="match status" value="1"/>
</dbReference>
<dbReference type="CDD" id="cd01347">
    <property type="entry name" value="ligand_gated_channel"/>
    <property type="match status" value="1"/>
</dbReference>
<evidence type="ECO:0000256" key="8">
    <source>
        <dbReference type="ARBA" id="ARBA00023136"/>
    </source>
</evidence>
<keyword evidence="4 10" id="KW-1134">Transmembrane beta strand</keyword>
<dbReference type="PROSITE" id="PS52016">
    <property type="entry name" value="TONB_DEPENDENT_REC_3"/>
    <property type="match status" value="1"/>
</dbReference>
<evidence type="ECO:0000259" key="14">
    <source>
        <dbReference type="Pfam" id="PF00593"/>
    </source>
</evidence>
<dbReference type="GO" id="GO:0044718">
    <property type="term" value="P:siderophore transmembrane transport"/>
    <property type="evidence" value="ECO:0007669"/>
    <property type="project" value="TreeGrafter"/>
</dbReference>
<dbReference type="Gene3D" id="2.40.170.20">
    <property type="entry name" value="TonB-dependent receptor, beta-barrel domain"/>
    <property type="match status" value="1"/>
</dbReference>
<dbReference type="Proteomes" id="UP000646877">
    <property type="component" value="Unassembled WGS sequence"/>
</dbReference>
<evidence type="ECO:0000256" key="3">
    <source>
        <dbReference type="ARBA" id="ARBA00022448"/>
    </source>
</evidence>
<protein>
    <submittedName>
        <fullName evidence="16 17">TonB-dependent receptor</fullName>
    </submittedName>
</protein>
<dbReference type="Pfam" id="PF00593">
    <property type="entry name" value="TonB_dep_Rec_b-barrel"/>
    <property type="match status" value="1"/>
</dbReference>
<evidence type="ECO:0000313" key="17">
    <source>
        <dbReference type="EMBL" id="WOX28851.1"/>
    </source>
</evidence>
<evidence type="ECO:0000256" key="13">
    <source>
        <dbReference type="SAM" id="SignalP"/>
    </source>
</evidence>
<evidence type="ECO:0000313" key="18">
    <source>
        <dbReference type="Proteomes" id="UP000646877"/>
    </source>
</evidence>
<dbReference type="AlphaFoldDB" id="A0A8I2H6A0"/>
<evidence type="ECO:0000256" key="4">
    <source>
        <dbReference type="ARBA" id="ARBA00022452"/>
    </source>
</evidence>
<gene>
    <name evidence="16" type="ORF">F9Y85_21135</name>
    <name evidence="17" type="ORF">R5H13_00785</name>
</gene>
<evidence type="ECO:0000256" key="1">
    <source>
        <dbReference type="ARBA" id="ARBA00004571"/>
    </source>
</evidence>
<name>A0A8I2H6A0_9GAMM</name>
<dbReference type="InterPro" id="IPR000531">
    <property type="entry name" value="Beta-barrel_TonB"/>
</dbReference>
<keyword evidence="16" id="KW-0675">Receptor</keyword>
<evidence type="ECO:0000256" key="12">
    <source>
        <dbReference type="RuleBase" id="RU003357"/>
    </source>
</evidence>
<keyword evidence="6 13" id="KW-0732">Signal</keyword>
<dbReference type="GO" id="GO:0015344">
    <property type="term" value="F:siderophore uptake transmembrane transporter activity"/>
    <property type="evidence" value="ECO:0007669"/>
    <property type="project" value="TreeGrafter"/>
</dbReference>
<accession>A0A8I2H6A0</accession>
<feature type="signal peptide" evidence="13">
    <location>
        <begin position="1"/>
        <end position="30"/>
    </location>
</feature>
<dbReference type="PROSITE" id="PS01156">
    <property type="entry name" value="TONB_DEPENDENT_REC_2"/>
    <property type="match status" value="1"/>
</dbReference>
<dbReference type="Gene3D" id="2.170.130.10">
    <property type="entry name" value="TonB-dependent receptor, plug domain"/>
    <property type="match status" value="1"/>
</dbReference>
<evidence type="ECO:0000256" key="11">
    <source>
        <dbReference type="PROSITE-ProRule" id="PRU10144"/>
    </source>
</evidence>
<comment type="similarity">
    <text evidence="2 10 12">Belongs to the TonB-dependent receptor family.</text>
</comment>
<feature type="domain" description="TonB-dependent receptor plug" evidence="15">
    <location>
        <begin position="52"/>
        <end position="143"/>
    </location>
</feature>
<dbReference type="EMBL" id="WEIA01000019">
    <property type="protein sequence ID" value="NLR23778.1"/>
    <property type="molecule type" value="Genomic_DNA"/>
</dbReference>
<keyword evidence="7 12" id="KW-0798">TonB box</keyword>
<keyword evidence="9 10" id="KW-0998">Cell outer membrane</keyword>
<evidence type="ECO:0000259" key="15">
    <source>
        <dbReference type="Pfam" id="PF07715"/>
    </source>
</evidence>
<evidence type="ECO:0000256" key="2">
    <source>
        <dbReference type="ARBA" id="ARBA00009810"/>
    </source>
</evidence>
<evidence type="ECO:0000256" key="9">
    <source>
        <dbReference type="ARBA" id="ARBA00023237"/>
    </source>
</evidence>
<dbReference type="InterPro" id="IPR039426">
    <property type="entry name" value="TonB-dep_rcpt-like"/>
</dbReference>
<dbReference type="InterPro" id="IPR012910">
    <property type="entry name" value="Plug_dom"/>
</dbReference>
<keyword evidence="3 10" id="KW-0813">Transport</keyword>
<dbReference type="GO" id="GO:0009279">
    <property type="term" value="C:cell outer membrane"/>
    <property type="evidence" value="ECO:0007669"/>
    <property type="project" value="UniProtKB-SubCell"/>
</dbReference>
<dbReference type="GeneID" id="98334162"/>
<dbReference type="SUPFAM" id="SSF56935">
    <property type="entry name" value="Porins"/>
    <property type="match status" value="1"/>
</dbReference>
<evidence type="ECO:0000256" key="10">
    <source>
        <dbReference type="PROSITE-ProRule" id="PRU01360"/>
    </source>
</evidence>
<feature type="chain" id="PRO_5044460581" evidence="13">
    <location>
        <begin position="31"/>
        <end position="714"/>
    </location>
</feature>
<sequence>MLVSRTKQLGFRPSTLALALAGVLSAPALADSGDAGKIERIEVWSTAVKTSALYLKEQEIADKQADHISDLLRSIPGIDVGGAHSLNQRITIRSMDDKDLKISIDGAAQNTYMYHHMGNLQIHADILKSVDIETGTNSVINGGLGGSVRFETKEARELLSGDDRFAARVSAGAADNAGHNYSVTGFGLLTDDVDFLAYYNHVERDNYEVGGGKILDQNDEVVAGTDGEVKGLEGEVSDALIKFGWNINNNQRLALSFETYKDEGDYSYRPDMGLATDVAITNSLQIPLLWPTEFTRDTITLSYDLNWGENSSLKASLYSNTSELYRDESGWSMSPSPRFQAYAGEVTGEAENTGLNLLGETLATGLFAEEEHTFTYGADYVKHDTQYDLAIASGGSKHSEESAKNLAFFIQDKIDFGNGLAVIPGVRHDSYDIDSGTVNNDYSEFSLSLAAEYQFNENLMVKLSSTELFKGPEISEVFVGAGLGDNRNQDIEAETGINTEFSIAYDGEVGTNKTLRLGATIFRTQIDDYIFDNAALPGGAPRETWKDNVGDMTVDGFEAYAGFALDAFSFQLTYSNSESELDAFTQYASLDGARLEREQGDTISADFTYQITAYNLTLNWDFMVVDDVAQGTDLYGADLDNSKDGFTVHNISAHWQPESVPSLHVRLGVDNLFDEFYSSQSSKNGVSFHPVFGELFLMDYEPGRNIKASVSYQF</sequence>
<evidence type="ECO:0000256" key="5">
    <source>
        <dbReference type="ARBA" id="ARBA00022692"/>
    </source>
</evidence>
<dbReference type="InterPro" id="IPR010917">
    <property type="entry name" value="TonB_rcpt_CS"/>
</dbReference>
<dbReference type="PANTHER" id="PTHR30069">
    <property type="entry name" value="TONB-DEPENDENT OUTER MEMBRANE RECEPTOR"/>
    <property type="match status" value="1"/>
</dbReference>
<organism evidence="16 18">
    <name type="scientific">Pseudoalteromonas maricaloris</name>
    <dbReference type="NCBI Taxonomy" id="184924"/>
    <lineage>
        <taxon>Bacteria</taxon>
        <taxon>Pseudomonadati</taxon>
        <taxon>Pseudomonadota</taxon>
        <taxon>Gammaproteobacteria</taxon>
        <taxon>Alteromonadales</taxon>
        <taxon>Pseudoalteromonadaceae</taxon>
        <taxon>Pseudoalteromonas</taxon>
    </lineage>
</organism>
<feature type="short sequence motif" description="TonB C-terminal box" evidence="11">
    <location>
        <begin position="697"/>
        <end position="714"/>
    </location>
</feature>